<organism evidence="3 4">
    <name type="scientific">Nocardioides zhouii</name>
    <dbReference type="NCBI Taxonomy" id="1168729"/>
    <lineage>
        <taxon>Bacteria</taxon>
        <taxon>Bacillati</taxon>
        <taxon>Actinomycetota</taxon>
        <taxon>Actinomycetes</taxon>
        <taxon>Propionibacteriales</taxon>
        <taxon>Nocardioidaceae</taxon>
        <taxon>Nocardioides</taxon>
    </lineage>
</organism>
<gene>
    <name evidence="3" type="ORF">EUA94_12845</name>
</gene>
<keyword evidence="2" id="KW-0732">Signal</keyword>
<evidence type="ECO:0000256" key="1">
    <source>
        <dbReference type="SAM" id="MobiDB-lite"/>
    </source>
</evidence>
<feature type="signal peptide" evidence="2">
    <location>
        <begin position="1"/>
        <end position="21"/>
    </location>
</feature>
<dbReference type="PROSITE" id="PS51257">
    <property type="entry name" value="PROKAR_LIPOPROTEIN"/>
    <property type="match status" value="1"/>
</dbReference>
<keyword evidence="4" id="KW-1185">Reference proteome</keyword>
<dbReference type="Proteomes" id="UP000291101">
    <property type="component" value="Unassembled WGS sequence"/>
</dbReference>
<feature type="region of interest" description="Disordered" evidence="1">
    <location>
        <begin position="20"/>
        <end position="48"/>
    </location>
</feature>
<dbReference type="EMBL" id="SDWV01000012">
    <property type="protein sequence ID" value="RYC10412.1"/>
    <property type="molecule type" value="Genomic_DNA"/>
</dbReference>
<reference evidence="3 4" key="1">
    <citation type="submission" date="2019-01" db="EMBL/GenBank/DDBJ databases">
        <title>Novel species of Nocardioides.</title>
        <authorList>
            <person name="Liu Q."/>
            <person name="X Y.-H."/>
        </authorList>
    </citation>
    <scope>NUCLEOTIDE SEQUENCE [LARGE SCALE GENOMIC DNA]</scope>
    <source>
        <strain evidence="3 4">HLT2-9</strain>
    </source>
</reference>
<comment type="caution">
    <text evidence="3">The sequence shown here is derived from an EMBL/GenBank/DDBJ whole genome shotgun (WGS) entry which is preliminary data.</text>
</comment>
<proteinExistence type="predicted"/>
<dbReference type="AlphaFoldDB" id="A0A4Q2SWZ2"/>
<name>A0A4Q2SWZ2_9ACTN</name>
<dbReference type="RefSeq" id="WP_129427282.1">
    <property type="nucleotide sequence ID" value="NZ_SDWV01000012.1"/>
</dbReference>
<protein>
    <submittedName>
        <fullName evidence="3">Uncharacterized protein</fullName>
    </submittedName>
</protein>
<sequence>MTGRWLVIGVLLALATGCGEASSAPERRTPEDPAALPTEVPGAEGLVRSTEPVVVSDDGSGPMLCFGGISFGDPPSCSGAPVTGWDWSAVGDVSEDGGQRWGSYVLTGTFDGTTFAVEEVSQPDPEPDEWDFEILCPTPDGGWQVEDPARSTQDDLGAAMNTASGLPGFASGAVSTPDGEPGPDDPAQTVFSLYVVGDPAAAEAAIREVWGGMLCVTEVERTDDDFEQMQGEVIEAEVPGMSQVGGNLDNQLEIVVFHDDSSIQRWADQVYGEGVVVVESNLQPVG</sequence>
<evidence type="ECO:0000256" key="2">
    <source>
        <dbReference type="SAM" id="SignalP"/>
    </source>
</evidence>
<evidence type="ECO:0000313" key="3">
    <source>
        <dbReference type="EMBL" id="RYC10412.1"/>
    </source>
</evidence>
<feature type="chain" id="PRO_5038917736" evidence="2">
    <location>
        <begin position="22"/>
        <end position="286"/>
    </location>
</feature>
<dbReference type="OrthoDB" id="5178481at2"/>
<accession>A0A4Q2SWZ2</accession>
<evidence type="ECO:0000313" key="4">
    <source>
        <dbReference type="Proteomes" id="UP000291101"/>
    </source>
</evidence>